<dbReference type="GeneID" id="25367213"/>
<feature type="coiled-coil region" evidence="1">
    <location>
        <begin position="185"/>
        <end position="233"/>
    </location>
</feature>
<evidence type="ECO:0000313" key="3">
    <source>
        <dbReference type="Proteomes" id="UP000030641"/>
    </source>
</evidence>
<dbReference type="AlphaFoldDB" id="A0A074YEY3"/>
<dbReference type="EMBL" id="KL584769">
    <property type="protein sequence ID" value="KEQ92632.1"/>
    <property type="molecule type" value="Genomic_DNA"/>
</dbReference>
<gene>
    <name evidence="2" type="ORF">AUEXF2481DRAFT_42730</name>
</gene>
<keyword evidence="1" id="KW-0175">Coiled coil</keyword>
<dbReference type="HOGENOM" id="CLU_068702_0_0_1"/>
<sequence>MADQDNSAPRPVELLKVDHGLRLVRITSQDSQFLPPSAAAMRESNTTTPEMSNILSRITYLEKALAHQTHLNELHEAHTAKNFHEQLCMNTDRKSRIRETLKIVDEKFAKLDAQRMGQERVIKQLEVRANSHGLQLSRLSKRVEMLANAGEWMERECQEVGSRCDNLRAMIEGMQEDKEKQGLCCNGLRKAIDQMKIKKEELATRVDGLGHGYKLLKRRLSGLEDRMDVEDERKFEFQVMEDMGVELGLNVAAYAVGNYRCSTMYHWS</sequence>
<evidence type="ECO:0000313" key="2">
    <source>
        <dbReference type="EMBL" id="KEQ92632.1"/>
    </source>
</evidence>
<protein>
    <submittedName>
        <fullName evidence="2">Uncharacterized protein</fullName>
    </submittedName>
</protein>
<accession>A0A074YEY3</accession>
<dbReference type="OrthoDB" id="3925322at2759"/>
<dbReference type="RefSeq" id="XP_013341152.1">
    <property type="nucleotide sequence ID" value="XM_013485698.1"/>
</dbReference>
<organism evidence="2 3">
    <name type="scientific">Aureobasidium subglaciale (strain EXF-2481)</name>
    <name type="common">Aureobasidium pullulans var. subglaciale</name>
    <dbReference type="NCBI Taxonomy" id="1043005"/>
    <lineage>
        <taxon>Eukaryota</taxon>
        <taxon>Fungi</taxon>
        <taxon>Dikarya</taxon>
        <taxon>Ascomycota</taxon>
        <taxon>Pezizomycotina</taxon>
        <taxon>Dothideomycetes</taxon>
        <taxon>Dothideomycetidae</taxon>
        <taxon>Dothideales</taxon>
        <taxon>Saccotheciaceae</taxon>
        <taxon>Aureobasidium</taxon>
    </lineage>
</organism>
<proteinExistence type="predicted"/>
<dbReference type="Proteomes" id="UP000030641">
    <property type="component" value="Unassembled WGS sequence"/>
</dbReference>
<reference evidence="2 3" key="1">
    <citation type="journal article" date="2014" name="BMC Genomics">
        <title>Genome sequencing of four Aureobasidium pullulans varieties: biotechnological potential, stress tolerance, and description of new species.</title>
        <authorList>
            <person name="Gostin Ar C."/>
            <person name="Ohm R.A."/>
            <person name="Kogej T."/>
            <person name="Sonjak S."/>
            <person name="Turk M."/>
            <person name="Zajc J."/>
            <person name="Zalar P."/>
            <person name="Grube M."/>
            <person name="Sun H."/>
            <person name="Han J."/>
            <person name="Sharma A."/>
            <person name="Chiniquy J."/>
            <person name="Ngan C.Y."/>
            <person name="Lipzen A."/>
            <person name="Barry K."/>
            <person name="Grigoriev I.V."/>
            <person name="Gunde-Cimerman N."/>
        </authorList>
    </citation>
    <scope>NUCLEOTIDE SEQUENCE [LARGE SCALE GENOMIC DNA]</scope>
    <source>
        <strain evidence="2 3">EXF-2481</strain>
    </source>
</reference>
<dbReference type="InParanoid" id="A0A074YEY3"/>
<name>A0A074YEY3_AURSE</name>
<evidence type="ECO:0000256" key="1">
    <source>
        <dbReference type="SAM" id="Coils"/>
    </source>
</evidence>
<keyword evidence="3" id="KW-1185">Reference proteome</keyword>